<proteinExistence type="predicted"/>
<feature type="non-terminal residue" evidence="3">
    <location>
        <position position="496"/>
    </location>
</feature>
<dbReference type="EMBL" id="CAMXCT030000051">
    <property type="protein sequence ID" value="CAL4760377.1"/>
    <property type="molecule type" value="Genomic_DNA"/>
</dbReference>
<evidence type="ECO:0000313" key="5">
    <source>
        <dbReference type="Proteomes" id="UP001152797"/>
    </source>
</evidence>
<dbReference type="InterPro" id="IPR002213">
    <property type="entry name" value="UDP_glucos_trans"/>
</dbReference>
<accession>A0A9P1BI04</accession>
<keyword evidence="1" id="KW-0328">Glycosyltransferase</keyword>
<gene>
    <name evidence="3" type="ORF">C1SCF055_LOCUS1594</name>
</gene>
<reference evidence="3" key="1">
    <citation type="submission" date="2022-10" db="EMBL/GenBank/DDBJ databases">
        <authorList>
            <person name="Chen Y."/>
            <person name="Dougan E. K."/>
            <person name="Chan C."/>
            <person name="Rhodes N."/>
            <person name="Thang M."/>
        </authorList>
    </citation>
    <scope>NUCLEOTIDE SEQUENCE</scope>
</reference>
<dbReference type="AlphaFoldDB" id="A0A9P1BI04"/>
<dbReference type="Pfam" id="PF00201">
    <property type="entry name" value="UDPGT"/>
    <property type="match status" value="1"/>
</dbReference>
<reference evidence="4 5" key="2">
    <citation type="submission" date="2024-05" db="EMBL/GenBank/DDBJ databases">
        <authorList>
            <person name="Chen Y."/>
            <person name="Shah S."/>
            <person name="Dougan E. K."/>
            <person name="Thang M."/>
            <person name="Chan C."/>
        </authorList>
    </citation>
    <scope>NUCLEOTIDE SEQUENCE [LARGE SCALE GENOMIC DNA]</scope>
</reference>
<dbReference type="InterPro" id="IPR050271">
    <property type="entry name" value="UDP-glycosyltransferase"/>
</dbReference>
<dbReference type="CDD" id="cd03784">
    <property type="entry name" value="GT1_Gtf-like"/>
    <property type="match status" value="1"/>
</dbReference>
<evidence type="ECO:0000313" key="4">
    <source>
        <dbReference type="EMBL" id="CAL4760377.1"/>
    </source>
</evidence>
<keyword evidence="2" id="KW-0808">Transferase</keyword>
<dbReference type="SUPFAM" id="SSF53756">
    <property type="entry name" value="UDP-Glycosyltransferase/glycogen phosphorylase"/>
    <property type="match status" value="1"/>
</dbReference>
<dbReference type="PANTHER" id="PTHR48043">
    <property type="entry name" value="EG:EG0003.4 PROTEIN-RELATED"/>
    <property type="match status" value="1"/>
</dbReference>
<dbReference type="GO" id="GO:0008194">
    <property type="term" value="F:UDP-glycosyltransferase activity"/>
    <property type="evidence" value="ECO:0007669"/>
    <property type="project" value="InterPro"/>
</dbReference>
<evidence type="ECO:0008006" key="6">
    <source>
        <dbReference type="Google" id="ProtNLM"/>
    </source>
</evidence>
<evidence type="ECO:0000313" key="3">
    <source>
        <dbReference type="EMBL" id="CAI3973065.1"/>
    </source>
</evidence>
<dbReference type="EMBL" id="CAMXCT020000051">
    <property type="protein sequence ID" value="CAL1126440.1"/>
    <property type="molecule type" value="Genomic_DNA"/>
</dbReference>
<dbReference type="Gene3D" id="3.40.50.2000">
    <property type="entry name" value="Glycogen Phosphorylase B"/>
    <property type="match status" value="2"/>
</dbReference>
<evidence type="ECO:0000256" key="1">
    <source>
        <dbReference type="ARBA" id="ARBA00022676"/>
    </source>
</evidence>
<name>A0A9P1BI04_9DINO</name>
<organism evidence="3">
    <name type="scientific">Cladocopium goreaui</name>
    <dbReference type="NCBI Taxonomy" id="2562237"/>
    <lineage>
        <taxon>Eukaryota</taxon>
        <taxon>Sar</taxon>
        <taxon>Alveolata</taxon>
        <taxon>Dinophyceae</taxon>
        <taxon>Suessiales</taxon>
        <taxon>Symbiodiniaceae</taxon>
        <taxon>Cladocopium</taxon>
    </lineage>
</organism>
<evidence type="ECO:0000256" key="2">
    <source>
        <dbReference type="ARBA" id="ARBA00022679"/>
    </source>
</evidence>
<keyword evidence="5" id="KW-1185">Reference proteome</keyword>
<comment type="caution">
    <text evidence="3">The sequence shown here is derived from an EMBL/GenBank/DDBJ whole genome shotgun (WGS) entry which is preliminary data.</text>
</comment>
<dbReference type="OrthoDB" id="5835829at2759"/>
<protein>
    <recommendedName>
        <fullName evidence="6">Glycosyltransferase</fullName>
    </recommendedName>
</protein>
<dbReference type="Proteomes" id="UP001152797">
    <property type="component" value="Unassembled WGS sequence"/>
</dbReference>
<dbReference type="PANTHER" id="PTHR48043:SF145">
    <property type="entry name" value="FI06409P-RELATED"/>
    <property type="match status" value="1"/>
</dbReference>
<dbReference type="EMBL" id="CAMXCT010000051">
    <property type="protein sequence ID" value="CAI3973065.1"/>
    <property type="molecule type" value="Genomic_DNA"/>
</dbReference>
<sequence>HLNPSLPVSRALVDGGHEVHYLCREQMREAIEGTGATFHDEVTAMPEMYEGRTPDMFGALTDVTKEYGLEDDSLMVAMCKIKEIMSEMMLPGLLRWLKSVNAQVVVCCPLLNREACWGAQITGIPCVGLMTTAGPGSMAHAMKDFLEKMGMTVEECLEHRKNYQPLQECFERLRSKYGIKVAYNDDMEPCGKCSVAIDSAFTLVTTAEFLADPTPKDLQELYEAKHTKFIFVGPLLDKAGAKRAAGHKFTMEKGTHDEAAGNPAVPECDPVARLKEAKAAGRKVIYISMGTVITGDSPEVGWVNRMKVGNQEKGFTGKELCQAAWQGAFEALGSDAPDAPLLLVSLGPQADALENLELPKNAFCLPSMPQVDLLKSGVDLFLTHGGQNSFMESLSVGTPVVVCPGFADQPVNAQKAVDIGVGLQVTRPMCELEEVEQEILKYKTEVKAAVTEVYQNKSFQSRAEQCSQELRDAGGVDRAVDLLLGIFVDPQKLGGA</sequence>